<dbReference type="GO" id="GO:0140098">
    <property type="term" value="F:catalytic activity, acting on RNA"/>
    <property type="evidence" value="ECO:0007669"/>
    <property type="project" value="UniProtKB-ARBA"/>
</dbReference>
<dbReference type="InParanoid" id="A0A317ZF78"/>
<dbReference type="SUPFAM" id="SSF55120">
    <property type="entry name" value="Pseudouridine synthase"/>
    <property type="match status" value="1"/>
</dbReference>
<dbReference type="AlphaFoldDB" id="A0A317ZF78"/>
<gene>
    <name evidence="2" type="ORF">DDZ13_09050</name>
</gene>
<protein>
    <submittedName>
        <fullName evidence="2">RNA pseudouridine synthase</fullName>
    </submittedName>
</protein>
<accession>A0A317ZF78</accession>
<dbReference type="CDD" id="cd02869">
    <property type="entry name" value="PseudoU_synth_RluA_like"/>
    <property type="match status" value="1"/>
</dbReference>
<dbReference type="OrthoDB" id="9807829at2"/>
<evidence type="ECO:0000313" key="2">
    <source>
        <dbReference type="EMBL" id="PXA04175.1"/>
    </source>
</evidence>
<dbReference type="PANTHER" id="PTHR21600">
    <property type="entry name" value="MITOCHONDRIAL RNA PSEUDOURIDINE SYNTHASE"/>
    <property type="match status" value="1"/>
</dbReference>
<sequence>MTDPYGKEAPLVDPDVFPEWIVQEDDNLLIVNKPGWLVCHPSKNGPMSSLVGVVREYTGSEKLHLVARLDRETSGLVIFAKRPSVARKFQMAIQNRIVRKAYLAILEGELNEPCRIDASIARRRGGPVIVKSEVSNDRTAQSAVTDFEPLASANDYTLCKICPETGRKHQIRVHAEHIGHKIVGDKIYGPDETLYIEFIENGWTERLGSMLPMQRQALHCHRYDFEFPDGTVSFEAPLQEDMQTFSRKNGLIQ</sequence>
<dbReference type="GO" id="GO:0009982">
    <property type="term" value="F:pseudouridine synthase activity"/>
    <property type="evidence" value="ECO:0007669"/>
    <property type="project" value="InterPro"/>
</dbReference>
<dbReference type="Proteomes" id="UP000247099">
    <property type="component" value="Unassembled WGS sequence"/>
</dbReference>
<dbReference type="GO" id="GO:0003723">
    <property type="term" value="F:RNA binding"/>
    <property type="evidence" value="ECO:0007669"/>
    <property type="project" value="InterPro"/>
</dbReference>
<comment type="caution">
    <text evidence="2">The sequence shown here is derived from an EMBL/GenBank/DDBJ whole genome shotgun (WGS) entry which is preliminary data.</text>
</comment>
<evidence type="ECO:0000259" key="1">
    <source>
        <dbReference type="Pfam" id="PF00849"/>
    </source>
</evidence>
<dbReference type="Gene3D" id="3.30.2350.10">
    <property type="entry name" value="Pseudouridine synthase"/>
    <property type="match status" value="1"/>
</dbReference>
<organism evidence="2 3">
    <name type="scientific">Coraliomargarita sinensis</name>
    <dbReference type="NCBI Taxonomy" id="2174842"/>
    <lineage>
        <taxon>Bacteria</taxon>
        <taxon>Pseudomonadati</taxon>
        <taxon>Verrucomicrobiota</taxon>
        <taxon>Opitutia</taxon>
        <taxon>Puniceicoccales</taxon>
        <taxon>Coraliomargaritaceae</taxon>
        <taxon>Coraliomargarita</taxon>
    </lineage>
</organism>
<dbReference type="GO" id="GO:0006396">
    <property type="term" value="P:RNA processing"/>
    <property type="evidence" value="ECO:0007669"/>
    <property type="project" value="UniProtKB-ARBA"/>
</dbReference>
<evidence type="ECO:0000313" key="3">
    <source>
        <dbReference type="Proteomes" id="UP000247099"/>
    </source>
</evidence>
<dbReference type="InterPro" id="IPR006145">
    <property type="entry name" value="PsdUridine_synth_RsuA/RluA"/>
</dbReference>
<keyword evidence="3" id="KW-1185">Reference proteome</keyword>
<dbReference type="EMBL" id="QHJQ01000005">
    <property type="protein sequence ID" value="PXA04175.1"/>
    <property type="molecule type" value="Genomic_DNA"/>
</dbReference>
<feature type="domain" description="Pseudouridine synthase RsuA/RluA-like" evidence="1">
    <location>
        <begin position="27"/>
        <end position="177"/>
    </location>
</feature>
<dbReference type="RefSeq" id="WP_110131124.1">
    <property type="nucleotide sequence ID" value="NZ_QHJQ01000005.1"/>
</dbReference>
<dbReference type="GO" id="GO:0001522">
    <property type="term" value="P:pseudouridine synthesis"/>
    <property type="evidence" value="ECO:0007669"/>
    <property type="project" value="InterPro"/>
</dbReference>
<reference evidence="2 3" key="1">
    <citation type="submission" date="2018-05" db="EMBL/GenBank/DDBJ databases">
        <title>Coraliomargarita sinensis sp. nov., isolated from a marine solar saltern.</title>
        <authorList>
            <person name="Zhou L.Y."/>
        </authorList>
    </citation>
    <scope>NUCLEOTIDE SEQUENCE [LARGE SCALE GENOMIC DNA]</scope>
    <source>
        <strain evidence="2 3">WN38</strain>
    </source>
</reference>
<proteinExistence type="predicted"/>
<dbReference type="InterPro" id="IPR050188">
    <property type="entry name" value="RluA_PseudoU_synthase"/>
</dbReference>
<dbReference type="InterPro" id="IPR020103">
    <property type="entry name" value="PsdUridine_synth_cat_dom_sf"/>
</dbReference>
<name>A0A317ZF78_9BACT</name>
<dbReference type="Pfam" id="PF00849">
    <property type="entry name" value="PseudoU_synth_2"/>
    <property type="match status" value="1"/>
</dbReference>